<evidence type="ECO:0000259" key="1">
    <source>
        <dbReference type="Pfam" id="PF00266"/>
    </source>
</evidence>
<evidence type="ECO:0000313" key="2">
    <source>
        <dbReference type="EMBL" id="KAG7361648.1"/>
    </source>
</evidence>
<proteinExistence type="predicted"/>
<reference evidence="2" key="2">
    <citation type="submission" date="2021-04" db="EMBL/GenBank/DDBJ databases">
        <authorList>
            <person name="Podell S."/>
        </authorList>
    </citation>
    <scope>NUCLEOTIDE SEQUENCE</scope>
    <source>
        <strain evidence="2">Hildebrandi</strain>
    </source>
</reference>
<dbReference type="PANTHER" id="PTHR43586:SF21">
    <property type="entry name" value="PYRIDOXAL PHOSPHATE (PLP)-DEPENDENT ASPARTATE AMINOTRANSFERASE SUPERFAMILY"/>
    <property type="match status" value="1"/>
</dbReference>
<gene>
    <name evidence="2" type="ORF">IV203_036749</name>
</gene>
<dbReference type="AlphaFoldDB" id="A0A9K3PVX9"/>
<evidence type="ECO:0000313" key="3">
    <source>
        <dbReference type="Proteomes" id="UP000693970"/>
    </source>
</evidence>
<dbReference type="Pfam" id="PF03133">
    <property type="entry name" value="TTL"/>
    <property type="match status" value="1"/>
</dbReference>
<dbReference type="Proteomes" id="UP000693970">
    <property type="component" value="Unassembled WGS sequence"/>
</dbReference>
<keyword evidence="3" id="KW-1185">Reference proteome</keyword>
<dbReference type="InterPro" id="IPR004344">
    <property type="entry name" value="TTL/TTLL_fam"/>
</dbReference>
<sequence length="984" mass="109230">MTPMALEEKKYFTYEATGVVANARLGPLLPSDWIDISGKRQSEGNAATIPDFLWENCPRQETKQYRDDVKVYSHLPNGCAILDSKWVLGRLLSPNRINSSSSSLTCDNNKTQNPLLATCETHCFTGIEGFRDFAGIMDLLPPSFHDAENKDTPKSITNTENENEEYEFCDLLDIQQDSQHALAFDTSSSSSTTNRISAKKIPPRPNLWVIKDAMANGAGGVWVVGQGNAHEFMDVDKTPLYPEHKYVAQQYVWPMITYGGKKCHVRVYTTITCDGRAFIHQRAFLHVANEPFTLAMDRGQGQPVFDNCIHITNCCANSHDESKFSGEILADFTATEMTTRDGHNVVPLANFFPSVRATVQEISEKAFPFMDGGQKNHGFEYCGMDFILSYDDKGTALAYLLEINAPPSQDTATGLVHAENLHNDVLRDWMNYWVVPHVEGRRILTDTRSCGWICVYNPPQTFREDVVENDELILPSKAAILNKIRWALFEKKAQKTVLNGQFSGGDNINGAQEIGLHPDSESVTFDSASETNQISIFARSHFPYFYSQKAPIFFENAGGAQVPQSVIQSMVASLQCRNRTTIGTETKAVARETIKTLLGAKVHGSVVLADNATTLFARLADCFVDQGLLTAADEIVISTENHQAHFNPWVTAAKRIGATIKLWSPTEKNENNGFAADEPVTRGSLEELITPQTRVVAISHANNVLGFLRPIQQLAHSIKRRSNGRAMVVVDGVAAVPHIFAAFDSLGVDFYVVSFHKMFGPHVGALIVRRGQFWDHLTRLDQQNGLMDQDASLRSMMEKGTLNIEGCAGIAGVGEYLKSLGGVAVASSVGVAASNKICDPGELPEETRTLPFYGSLSEEDVSSAYVKIRRVEATLVRLLIEELSKMPRIQIIQPNHISEMEMLRLPIISFIHKDISSDRVVKWCSENGISCRHGLFLNTHHFAREFGLCQNDGLVRVSLAHYNIIEEVQAFCGILRRMPVSELQ</sequence>
<dbReference type="OrthoDB" id="420046at2759"/>
<organism evidence="2 3">
    <name type="scientific">Nitzschia inconspicua</name>
    <dbReference type="NCBI Taxonomy" id="303405"/>
    <lineage>
        <taxon>Eukaryota</taxon>
        <taxon>Sar</taxon>
        <taxon>Stramenopiles</taxon>
        <taxon>Ochrophyta</taxon>
        <taxon>Bacillariophyta</taxon>
        <taxon>Bacillariophyceae</taxon>
        <taxon>Bacillariophycidae</taxon>
        <taxon>Bacillariales</taxon>
        <taxon>Bacillariaceae</taxon>
        <taxon>Nitzschia</taxon>
    </lineage>
</organism>
<comment type="caution">
    <text evidence="2">The sequence shown here is derived from an EMBL/GenBank/DDBJ whole genome shotgun (WGS) entry which is preliminary data.</text>
</comment>
<feature type="domain" description="Aminotransferase class V" evidence="1">
    <location>
        <begin position="867"/>
        <end position="971"/>
    </location>
</feature>
<name>A0A9K3PVX9_9STRA</name>
<accession>A0A9K3PVX9</accession>
<feature type="domain" description="Aminotransferase class V" evidence="1">
    <location>
        <begin position="552"/>
        <end position="823"/>
    </location>
</feature>
<reference evidence="2" key="1">
    <citation type="journal article" date="2021" name="Sci. Rep.">
        <title>Diploid genomic architecture of Nitzschia inconspicua, an elite biomass production diatom.</title>
        <authorList>
            <person name="Oliver A."/>
            <person name="Podell S."/>
            <person name="Pinowska A."/>
            <person name="Traller J.C."/>
            <person name="Smith S.R."/>
            <person name="McClure R."/>
            <person name="Beliaev A."/>
            <person name="Bohutskyi P."/>
            <person name="Hill E.A."/>
            <person name="Rabines A."/>
            <person name="Zheng H."/>
            <person name="Allen L.Z."/>
            <person name="Kuo A."/>
            <person name="Grigoriev I.V."/>
            <person name="Allen A.E."/>
            <person name="Hazlebeck D."/>
            <person name="Allen E.E."/>
        </authorList>
    </citation>
    <scope>NUCLEOTIDE SEQUENCE</scope>
    <source>
        <strain evidence="2">Hildebrandi</strain>
    </source>
</reference>
<dbReference type="PANTHER" id="PTHR43586">
    <property type="entry name" value="CYSTEINE DESULFURASE"/>
    <property type="match status" value="1"/>
</dbReference>
<protein>
    <submittedName>
        <fullName evidence="2">Cysteine desulfurase</fullName>
    </submittedName>
</protein>
<dbReference type="Pfam" id="PF00266">
    <property type="entry name" value="Aminotran_5"/>
    <property type="match status" value="2"/>
</dbReference>
<dbReference type="EMBL" id="JAGRRH010000013">
    <property type="protein sequence ID" value="KAG7361648.1"/>
    <property type="molecule type" value="Genomic_DNA"/>
</dbReference>
<dbReference type="InterPro" id="IPR000192">
    <property type="entry name" value="Aminotrans_V_dom"/>
</dbReference>